<comment type="caution">
    <text evidence="1">The sequence shown here is derived from an EMBL/GenBank/DDBJ whole genome shotgun (WGS) entry which is preliminary data.</text>
</comment>
<sequence>MALTPTRNKLKASTLSLIFLFLTVPLLLTLSFPPKPEVKFRGSIAENPQWYNVLAQEVQRRKIKVGLVNTDILELGEHGKVLQHGLADVVTIDFDRVDETLRWEDFFPEWIDEDRKWGQPSCPQIPMPRFENYRDIGVVVARVPCGGGGEGEGKGVRDVYRLQVNLLVANMLVRSRWTNDQGVVDRTVYSVFIGSCGPMWEIFRCDDLLWHEGDYWVYKPDLRRLSQKVMMPVGSCKLAPTKGELAGQKIWRSNTLSIQNATPSQKPREAYVTILHSTESYVCGAIALAQSIIQANSTRDLVLLADSSISAQSLRGLRSAGWKVKSIKRIRSPHATRHAYNEWNYSKLRLWELTEYDKIIFIDSDLIVVKNMDDFFIYPQLSASGNDQVLFNSGVMLIEPSKCTFSTLTQKRHEIASYNGGDQGFLNEMFTWWHRWPSRVNYLKIFEGEDNVDRDIPNDLYAIHYLGLKPWMCYRDYDCNWDMLDQRVYASDAAHQRWWKVYRDMPRRLQKYCGLSEGMDARIRKWRRKAKKANFPDVHWKIKVRDLRKWRHQS</sequence>
<evidence type="ECO:0000313" key="2">
    <source>
        <dbReference type="Proteomes" id="UP000828048"/>
    </source>
</evidence>
<name>A0ACB7XYE2_9ERIC</name>
<gene>
    <name evidence="1" type="ORF">Vadar_010102</name>
</gene>
<organism evidence="1 2">
    <name type="scientific">Vaccinium darrowii</name>
    <dbReference type="NCBI Taxonomy" id="229202"/>
    <lineage>
        <taxon>Eukaryota</taxon>
        <taxon>Viridiplantae</taxon>
        <taxon>Streptophyta</taxon>
        <taxon>Embryophyta</taxon>
        <taxon>Tracheophyta</taxon>
        <taxon>Spermatophyta</taxon>
        <taxon>Magnoliopsida</taxon>
        <taxon>eudicotyledons</taxon>
        <taxon>Gunneridae</taxon>
        <taxon>Pentapetalae</taxon>
        <taxon>asterids</taxon>
        <taxon>Ericales</taxon>
        <taxon>Ericaceae</taxon>
        <taxon>Vaccinioideae</taxon>
        <taxon>Vaccinieae</taxon>
        <taxon>Vaccinium</taxon>
    </lineage>
</organism>
<dbReference type="EMBL" id="CM037155">
    <property type="protein sequence ID" value="KAH7846111.1"/>
    <property type="molecule type" value="Genomic_DNA"/>
</dbReference>
<proteinExistence type="predicted"/>
<protein>
    <submittedName>
        <fullName evidence="1">Uncharacterized protein</fullName>
    </submittedName>
</protein>
<evidence type="ECO:0000313" key="1">
    <source>
        <dbReference type="EMBL" id="KAH7846111.1"/>
    </source>
</evidence>
<keyword evidence="2" id="KW-1185">Reference proteome</keyword>
<reference evidence="1 2" key="1">
    <citation type="journal article" date="2021" name="Hortic Res">
        <title>High-quality reference genome and annotation aids understanding of berry development for evergreen blueberry (Vaccinium darrowii).</title>
        <authorList>
            <person name="Yu J."/>
            <person name="Hulse-Kemp A.M."/>
            <person name="Babiker E."/>
            <person name="Staton M."/>
        </authorList>
    </citation>
    <scope>NUCLEOTIDE SEQUENCE [LARGE SCALE GENOMIC DNA]</scope>
    <source>
        <strain evidence="2">cv. NJ 8807/NJ 8810</strain>
        <tissue evidence="1">Young leaf</tissue>
    </source>
</reference>
<dbReference type="Proteomes" id="UP000828048">
    <property type="component" value="Chromosome 5"/>
</dbReference>
<accession>A0ACB7XYE2</accession>